<feature type="domain" description="HYR" evidence="9">
    <location>
        <begin position="530"/>
        <end position="625"/>
    </location>
</feature>
<evidence type="ECO:0000313" key="12">
    <source>
        <dbReference type="Proteomes" id="UP000838412"/>
    </source>
</evidence>
<dbReference type="PROSITE" id="PS50234">
    <property type="entry name" value="VWFA"/>
    <property type="match status" value="1"/>
</dbReference>
<dbReference type="Gene3D" id="3.40.50.410">
    <property type="entry name" value="von Willebrand factor, type A domain"/>
    <property type="match status" value="1"/>
</dbReference>
<evidence type="ECO:0000259" key="9">
    <source>
        <dbReference type="PROSITE" id="PS50825"/>
    </source>
</evidence>
<feature type="domain" description="Sushi" evidence="10">
    <location>
        <begin position="749"/>
        <end position="809"/>
    </location>
</feature>
<evidence type="ECO:0000256" key="7">
    <source>
        <dbReference type="SAM" id="SignalP"/>
    </source>
</evidence>
<evidence type="ECO:0000256" key="2">
    <source>
        <dbReference type="ARBA" id="ARBA00022729"/>
    </source>
</evidence>
<dbReference type="CDD" id="cd00033">
    <property type="entry name" value="CCP"/>
    <property type="match status" value="7"/>
</dbReference>
<evidence type="ECO:0000256" key="5">
    <source>
        <dbReference type="ARBA" id="ARBA00023180"/>
    </source>
</evidence>
<dbReference type="SUPFAM" id="SSF57535">
    <property type="entry name" value="Complement control module/SCR domain"/>
    <property type="match status" value="7"/>
</dbReference>
<feature type="disulfide bond" evidence="6">
    <location>
        <begin position="286"/>
        <end position="329"/>
    </location>
</feature>
<evidence type="ECO:0000256" key="1">
    <source>
        <dbReference type="ARBA" id="ARBA00022659"/>
    </source>
</evidence>
<dbReference type="EMBL" id="OV696692">
    <property type="protein sequence ID" value="CAH1269098.1"/>
    <property type="molecule type" value="Genomic_DNA"/>
</dbReference>
<feature type="signal peptide" evidence="7">
    <location>
        <begin position="1"/>
        <end position="21"/>
    </location>
</feature>
<keyword evidence="3" id="KW-0677">Repeat</keyword>
<evidence type="ECO:0000256" key="3">
    <source>
        <dbReference type="ARBA" id="ARBA00022737"/>
    </source>
</evidence>
<accession>A0A8K0A6T7</accession>
<feature type="disulfide bond" evidence="6">
    <location>
        <begin position="751"/>
        <end position="794"/>
    </location>
</feature>
<evidence type="ECO:0000256" key="6">
    <source>
        <dbReference type="PROSITE-ProRule" id="PRU00302"/>
    </source>
</evidence>
<feature type="domain" description="Sushi" evidence="10">
    <location>
        <begin position="469"/>
        <end position="531"/>
    </location>
</feature>
<evidence type="ECO:0000259" key="8">
    <source>
        <dbReference type="PROSITE" id="PS50234"/>
    </source>
</evidence>
<proteinExistence type="predicted"/>
<dbReference type="PRINTS" id="PR00453">
    <property type="entry name" value="VWFADOMAIN"/>
</dbReference>
<dbReference type="PANTHER" id="PTHR46393">
    <property type="entry name" value="SUSHI DOMAIN-CONTAINING PROTEIN"/>
    <property type="match status" value="1"/>
</dbReference>
<dbReference type="InterPro" id="IPR002035">
    <property type="entry name" value="VWF_A"/>
</dbReference>
<dbReference type="Gene3D" id="2.10.70.10">
    <property type="entry name" value="Complement Module, domain 1"/>
    <property type="match status" value="7"/>
</dbReference>
<feature type="chain" id="PRO_5035425835" evidence="7">
    <location>
        <begin position="22"/>
        <end position="810"/>
    </location>
</feature>
<sequence length="810" mass="87281">MGTFVVMSLLVIVAVFPSVGGQSAKPPSVVANTLTASLPTPNRAIDIIFALDRSGSVGSSNYNKIIDFMKAVLSHFSVAPSTTRVAVVSFGTDAKVEFDLLRSTSNDNNKCELLRTYIPTIKYTGGGTNTRGALKHALALLKKPGVRSFSTKVIFTITDGYWNVGGDPAQVVSELQNRGVYMYAFGIGGWGVNNYRLSGLGNNESDGHEYVYLCLDFNILSEVARRFKGECSKDTYKDTLGPGKCKNCPTHSETSGTGATSKTDCQCKAGYYRVGDPIERCEPVTCHEPVYDNNAVEAVSCGTWTFNDRCSLECKSGYEYSSGERVLTCESSGSWNAVPLSCERVTCPTLTAPQDGSISTCGNRYGDTCTFQCDYSFKLSGSATTTCTAAKTWSHPTPICNKLLCRNSEIADPFPNANRVCSGSHTEVGNVCSVTCNTGYKPRLEQTSRCSVVNGAGEWQNLPRACEVDKCDPLTDPSDGTVSPVVCKMSPEYNRQCTYSCDKQYTLHGPTSKTCETGGVWSSTAASSCRDEMDPTFLNCPDDISAVAQPMRTEANVLWIVPTATDNSGSTPTVDVVITTSLGPVNFLQRTPPIWFEEGQYTVTYTATDREGNRATCDFSILVEVTRCILLSTPANGKTTPNPCGVFRGFRCDFSCDSGYNLVGDVESTCQDDGSWSSPAPTCQVVHCSSLSAPPNTAMSGCYGTRSQPYGKVCSFDCITGYKIKRGTRSRQCLADGSWSGNDLECEVVTCPNLNKPAHGTKSGCNNAQEDYNTVCTFYCNKGYSPKTSIKRTCQQNGTWSGSALTCAGQ</sequence>
<dbReference type="InterPro" id="IPR000436">
    <property type="entry name" value="Sushi_SCR_CCP_dom"/>
</dbReference>
<feature type="domain" description="Sushi" evidence="10">
    <location>
        <begin position="626"/>
        <end position="685"/>
    </location>
</feature>
<dbReference type="Pfam" id="PF00092">
    <property type="entry name" value="VWA"/>
    <property type="match status" value="1"/>
</dbReference>
<dbReference type="SMART" id="SM00032">
    <property type="entry name" value="CCP"/>
    <property type="match status" value="7"/>
</dbReference>
<dbReference type="Proteomes" id="UP000838412">
    <property type="component" value="Chromosome 7"/>
</dbReference>
<evidence type="ECO:0000256" key="4">
    <source>
        <dbReference type="ARBA" id="ARBA00023157"/>
    </source>
</evidence>
<dbReference type="Gene3D" id="2.10.50.10">
    <property type="entry name" value="Tumor Necrosis Factor Receptor, subunit A, domain 2"/>
    <property type="match status" value="1"/>
</dbReference>
<gene>
    <name evidence="11" type="primary">SVEP1</name>
    <name evidence="11" type="ORF">BLAG_LOCUS21842</name>
</gene>
<feature type="disulfide bond" evidence="6">
    <location>
        <begin position="656"/>
        <end position="683"/>
    </location>
</feature>
<feature type="domain" description="Sushi" evidence="10">
    <location>
        <begin position="686"/>
        <end position="748"/>
    </location>
</feature>
<evidence type="ECO:0000313" key="11">
    <source>
        <dbReference type="EMBL" id="CAH1269098.1"/>
    </source>
</evidence>
<organism evidence="11 12">
    <name type="scientific">Branchiostoma lanceolatum</name>
    <name type="common">Common lancelet</name>
    <name type="synonym">Amphioxus lanceolatum</name>
    <dbReference type="NCBI Taxonomy" id="7740"/>
    <lineage>
        <taxon>Eukaryota</taxon>
        <taxon>Metazoa</taxon>
        <taxon>Chordata</taxon>
        <taxon>Cephalochordata</taxon>
        <taxon>Leptocardii</taxon>
        <taxon>Amphioxiformes</taxon>
        <taxon>Branchiostomatidae</taxon>
        <taxon>Branchiostoma</taxon>
    </lineage>
</organism>
<dbReference type="InterPro" id="IPR036465">
    <property type="entry name" value="vWFA_dom_sf"/>
</dbReference>
<dbReference type="PANTHER" id="PTHR46393:SF7">
    <property type="entry name" value="COMPLEMENT C2"/>
    <property type="match status" value="1"/>
</dbReference>
<evidence type="ECO:0000259" key="10">
    <source>
        <dbReference type="PROSITE" id="PS50923"/>
    </source>
</evidence>
<dbReference type="AlphaFoldDB" id="A0A8K0A6T7"/>
<dbReference type="CDD" id="cd01450">
    <property type="entry name" value="vWFA_subfamily_ECM"/>
    <property type="match status" value="1"/>
</dbReference>
<name>A0A8K0A6T7_BRALA</name>
<keyword evidence="2 7" id="KW-0732">Signal</keyword>
<dbReference type="InterPro" id="IPR003410">
    <property type="entry name" value="HYR_dom"/>
</dbReference>
<keyword evidence="12" id="KW-1185">Reference proteome</keyword>
<dbReference type="InterPro" id="IPR035976">
    <property type="entry name" value="Sushi/SCR/CCP_sf"/>
</dbReference>
<protein>
    <submittedName>
        <fullName evidence="11">SVEP1 protein</fullName>
    </submittedName>
</protein>
<dbReference type="FunFam" id="3.40.50.410:FF:000196">
    <property type="entry name" value="Uncharacterized protein"/>
    <property type="match status" value="1"/>
</dbReference>
<keyword evidence="4 6" id="KW-1015">Disulfide bond</keyword>
<dbReference type="Pfam" id="PF02494">
    <property type="entry name" value="HYR"/>
    <property type="match status" value="1"/>
</dbReference>
<reference evidence="11" key="1">
    <citation type="submission" date="2022-01" db="EMBL/GenBank/DDBJ databases">
        <authorList>
            <person name="Braso-Vives M."/>
        </authorList>
    </citation>
    <scope>NUCLEOTIDE SEQUENCE</scope>
</reference>
<feature type="disulfide bond" evidence="6">
    <location>
        <begin position="373"/>
        <end position="400"/>
    </location>
</feature>
<dbReference type="PROSITE" id="PS50923">
    <property type="entry name" value="SUSHI"/>
    <property type="match status" value="6"/>
</dbReference>
<dbReference type="InterPro" id="IPR013783">
    <property type="entry name" value="Ig-like_fold"/>
</dbReference>
<dbReference type="Pfam" id="PF07699">
    <property type="entry name" value="Ephrin_rec_like"/>
    <property type="match status" value="1"/>
</dbReference>
<dbReference type="SMART" id="SM00327">
    <property type="entry name" value="VWA"/>
    <property type="match status" value="1"/>
</dbReference>
<feature type="domain" description="Sushi" evidence="10">
    <location>
        <begin position="284"/>
        <end position="344"/>
    </location>
</feature>
<dbReference type="PROSITE" id="PS50825">
    <property type="entry name" value="HYR"/>
    <property type="match status" value="1"/>
</dbReference>
<feature type="disulfide bond" evidence="6">
    <location>
        <begin position="780"/>
        <end position="807"/>
    </location>
</feature>
<feature type="domain" description="VWFA" evidence="8">
    <location>
        <begin position="46"/>
        <end position="227"/>
    </location>
</feature>
<dbReference type="OrthoDB" id="406096at2759"/>
<dbReference type="Pfam" id="PF00084">
    <property type="entry name" value="Sushi"/>
    <property type="match status" value="6"/>
</dbReference>
<keyword evidence="1 6" id="KW-0768">Sushi</keyword>
<keyword evidence="5" id="KW-0325">Glycoprotein</keyword>
<comment type="caution">
    <text evidence="6">Lacks conserved residue(s) required for the propagation of feature annotation.</text>
</comment>
<dbReference type="SUPFAM" id="SSF53300">
    <property type="entry name" value="vWA-like"/>
    <property type="match status" value="1"/>
</dbReference>
<dbReference type="InterPro" id="IPR011641">
    <property type="entry name" value="Tyr-kin_ephrin_A/B_rcpt-like"/>
</dbReference>
<feature type="domain" description="Sushi" evidence="10">
    <location>
        <begin position="345"/>
        <end position="402"/>
    </location>
</feature>
<dbReference type="Gene3D" id="2.60.40.10">
    <property type="entry name" value="Immunoglobulins"/>
    <property type="match status" value="1"/>
</dbReference>